<dbReference type="EMBL" id="QPIE01000006">
    <property type="protein sequence ID" value="RCU42414.1"/>
    <property type="molecule type" value="Genomic_DNA"/>
</dbReference>
<accession>A0A368MYF1</accession>
<keyword evidence="5" id="KW-1185">Reference proteome</keyword>
<dbReference type="AlphaFoldDB" id="A0A368MYF1"/>
<dbReference type="Gene3D" id="2.60.40.10">
    <property type="entry name" value="Immunoglobulins"/>
    <property type="match status" value="1"/>
</dbReference>
<feature type="chain" id="PRO_5016984659" evidence="2">
    <location>
        <begin position="21"/>
        <end position="558"/>
    </location>
</feature>
<dbReference type="NCBIfam" id="TIGR04183">
    <property type="entry name" value="Por_Secre_tail"/>
    <property type="match status" value="1"/>
</dbReference>
<feature type="domain" description="Fibronectin type-III" evidence="3">
    <location>
        <begin position="210"/>
        <end position="298"/>
    </location>
</feature>
<sequence length="558" mass="59240">MKRKLFFLAIWLMAFGLAGAQDLQYQTALMDNGSTSANSRAPQGSQRYQRSVYLITATEMAASGLVNGDILRGIGFEYTIPLTAPISGNIKIYLQNTTDIANNKSTAWATAVTGMTEASNGSITIPAAATLFHAFSGGSNFTYTGGGLYVAFEYQNPSGALATTGNTALCSTTLTGGLKGAQSNSALPTTLTASNWRPKTFLAKAVACATLLSPTMTAYTDNSATISWIGVLNAQIEYGISPYTQGSGGTTATATSSSSQTISGLMPGKAYDVYLRKDCGGGVYSAWTKVTVGTSNSAPITSFPYSMNFETAPDQAFIFNLGWDNNPVGNVGGWSWYKDDTTDGDPTNDFAHSPVSFIGSSIATTAQNAWSFSPPLQLEAGNTYNISYYYRTFSTAATTASVSFSVGINSSKTGTGATILANHPDYNNLTYVQGNVQFTPSTSGNYYLGFHNNTPARTGITTTNYVFIDTVSISQQLGTHETELESPSLSIYPNPVADILTVEVKDKLRNISIYDLSGRKMNVPVAGNTVEVRHLKPGSYLIAIETDQGSASAKFIKK</sequence>
<dbReference type="InterPro" id="IPR036116">
    <property type="entry name" value="FN3_sf"/>
</dbReference>
<reference evidence="4 5" key="1">
    <citation type="submission" date="2018-07" db="EMBL/GenBank/DDBJ databases">
        <title>Chryseobacterium lacus sp. nov., isolated from lake water.</title>
        <authorList>
            <person name="Li C.-M."/>
        </authorList>
    </citation>
    <scope>NUCLEOTIDE SEQUENCE [LARGE SCALE GENOMIC DNA]</scope>
    <source>
        <strain evidence="4 5">YLOS41</strain>
    </source>
</reference>
<dbReference type="SUPFAM" id="SSF49265">
    <property type="entry name" value="Fibronectin type III"/>
    <property type="match status" value="1"/>
</dbReference>
<dbReference type="RefSeq" id="WP_114304106.1">
    <property type="nucleotide sequence ID" value="NZ_QPIE01000006.1"/>
</dbReference>
<organism evidence="4 5">
    <name type="scientific">Chryseobacterium lacus</name>
    <dbReference type="NCBI Taxonomy" id="2058346"/>
    <lineage>
        <taxon>Bacteria</taxon>
        <taxon>Pseudomonadati</taxon>
        <taxon>Bacteroidota</taxon>
        <taxon>Flavobacteriia</taxon>
        <taxon>Flavobacteriales</taxon>
        <taxon>Weeksellaceae</taxon>
        <taxon>Chryseobacterium group</taxon>
        <taxon>Chryseobacterium</taxon>
    </lineage>
</organism>
<protein>
    <submittedName>
        <fullName evidence="4">T9SS C-terminal target domain-containing protein</fullName>
    </submittedName>
</protein>
<proteinExistence type="predicted"/>
<dbReference type="InterPro" id="IPR003961">
    <property type="entry name" value="FN3_dom"/>
</dbReference>
<dbReference type="InterPro" id="IPR013783">
    <property type="entry name" value="Ig-like_fold"/>
</dbReference>
<dbReference type="OrthoDB" id="1401747at2"/>
<dbReference type="Gene3D" id="2.60.120.260">
    <property type="entry name" value="Galactose-binding domain-like"/>
    <property type="match status" value="1"/>
</dbReference>
<dbReference type="PROSITE" id="PS50853">
    <property type="entry name" value="FN3"/>
    <property type="match status" value="1"/>
</dbReference>
<dbReference type="Pfam" id="PF18962">
    <property type="entry name" value="Por_Secre_tail"/>
    <property type="match status" value="1"/>
</dbReference>
<keyword evidence="1 2" id="KW-0732">Signal</keyword>
<comment type="caution">
    <text evidence="4">The sequence shown here is derived from an EMBL/GenBank/DDBJ whole genome shotgun (WGS) entry which is preliminary data.</text>
</comment>
<evidence type="ECO:0000259" key="3">
    <source>
        <dbReference type="PROSITE" id="PS50853"/>
    </source>
</evidence>
<feature type="signal peptide" evidence="2">
    <location>
        <begin position="1"/>
        <end position="20"/>
    </location>
</feature>
<evidence type="ECO:0000313" key="5">
    <source>
        <dbReference type="Proteomes" id="UP000252172"/>
    </source>
</evidence>
<evidence type="ECO:0000256" key="2">
    <source>
        <dbReference type="SAM" id="SignalP"/>
    </source>
</evidence>
<evidence type="ECO:0000313" key="4">
    <source>
        <dbReference type="EMBL" id="RCU42414.1"/>
    </source>
</evidence>
<gene>
    <name evidence="4" type="ORF">DQ356_08695</name>
</gene>
<name>A0A368MYF1_9FLAO</name>
<dbReference type="InterPro" id="IPR026444">
    <property type="entry name" value="Secre_tail"/>
</dbReference>
<evidence type="ECO:0000256" key="1">
    <source>
        <dbReference type="ARBA" id="ARBA00022729"/>
    </source>
</evidence>
<dbReference type="Proteomes" id="UP000252172">
    <property type="component" value="Unassembled WGS sequence"/>
</dbReference>